<dbReference type="Gene3D" id="3.40.50.300">
    <property type="entry name" value="P-loop containing nucleotide triphosphate hydrolases"/>
    <property type="match status" value="1"/>
</dbReference>
<evidence type="ECO:0000313" key="4">
    <source>
        <dbReference type="EMBL" id="KEZ44694.1"/>
    </source>
</evidence>
<dbReference type="RefSeq" id="XP_016644493.1">
    <property type="nucleotide sequence ID" value="XM_016785711.1"/>
</dbReference>
<dbReference type="GO" id="GO:0016887">
    <property type="term" value="F:ATP hydrolysis activity"/>
    <property type="evidence" value="ECO:0007669"/>
    <property type="project" value="InterPro"/>
</dbReference>
<dbReference type="Proteomes" id="UP000028545">
    <property type="component" value="Unassembled WGS sequence"/>
</dbReference>
<dbReference type="OrthoDB" id="10042665at2759"/>
<accession>A0A084GBI2</accession>
<dbReference type="EMBL" id="JOWA01000087">
    <property type="protein sequence ID" value="KEZ44694.1"/>
    <property type="molecule type" value="Genomic_DNA"/>
</dbReference>
<evidence type="ECO:0000259" key="3">
    <source>
        <dbReference type="Pfam" id="PF22942"/>
    </source>
</evidence>
<sequence length="607" mass="68679">MRDSPAGYSAYSRLTRDDESEPKSVDGTEPVSNGRFFDVTEQWLSDFEPGECVPTGQDPGAKVSRGQFSENSLLLRRIIKGQRAPQLQLEIQSRSLQRAFYEATQGKATNLSYGDPTIIHAPYYELYHFRPELKAALAAAETEHLKRELHLFREFEEAHLLRTLKLTQVEEHKRQGTIQIEHLWSLFKPHEIIVLQTHAMPRVTRACAVLQKYWVDLDRGKWFIEVQCMSFDGHRFGPIRKRFSFPIFAGVVPIDSLEAYPLSSSQNEAAIQGRVLVDPMGFVDEHPVFRQRLLSGQTLLDSRTSEDGNDGVTPDLTKPFTLDPDHVAEDDLICFPMMIAGYSLATKHVGFFAVDDFRDVVWEEEEAEKLFHSSQRMKAVHQVISGYTSNSRSFGYSIDGKGKGLCVAEILHRPLYRISGSDLGSDPDDIEGKLILAFDRIQRWRAILLLDEADAFMAKRGGDSLDRNTLVAILLRLLEYQSGIVILTTNRQSHFDPAFSSRIHLSINFPDLTRQEREVIWRNHGKRAASTTLSDDDYTSLSQLEMDGRRIKNVFHVAGLYARARSDVSRGVSLADLKEVMQISLGDVDPALRAQLEDFCGGRPFSG</sequence>
<organism evidence="4 5">
    <name type="scientific">Pseudallescheria apiosperma</name>
    <name type="common">Scedosporium apiospermum</name>
    <dbReference type="NCBI Taxonomy" id="563466"/>
    <lineage>
        <taxon>Eukaryota</taxon>
        <taxon>Fungi</taxon>
        <taxon>Dikarya</taxon>
        <taxon>Ascomycota</taxon>
        <taxon>Pezizomycotina</taxon>
        <taxon>Sordariomycetes</taxon>
        <taxon>Hypocreomycetidae</taxon>
        <taxon>Microascales</taxon>
        <taxon>Microascaceae</taxon>
        <taxon>Scedosporium</taxon>
    </lineage>
</organism>
<name>A0A084GBI2_PSEDA</name>
<dbReference type="InterPro" id="IPR054289">
    <property type="entry name" value="DUF7025"/>
</dbReference>
<dbReference type="HOGENOM" id="CLU_004471_6_2_1"/>
<comment type="caution">
    <text evidence="4">The sequence shown here is derived from an EMBL/GenBank/DDBJ whole genome shotgun (WGS) entry which is preliminary data.</text>
</comment>
<keyword evidence="5" id="KW-1185">Reference proteome</keyword>
<feature type="region of interest" description="Disordered" evidence="1">
    <location>
        <begin position="1"/>
        <end position="33"/>
    </location>
</feature>
<evidence type="ECO:0000256" key="1">
    <source>
        <dbReference type="SAM" id="MobiDB-lite"/>
    </source>
</evidence>
<evidence type="ECO:0000259" key="2">
    <source>
        <dbReference type="Pfam" id="PF00004"/>
    </source>
</evidence>
<dbReference type="InterPro" id="IPR027417">
    <property type="entry name" value="P-loop_NTPase"/>
</dbReference>
<dbReference type="PANTHER" id="PTHR46411">
    <property type="entry name" value="FAMILY ATPASE, PUTATIVE-RELATED"/>
    <property type="match status" value="1"/>
</dbReference>
<dbReference type="Pfam" id="PF22942">
    <property type="entry name" value="DUF7025"/>
    <property type="match status" value="1"/>
</dbReference>
<dbReference type="PANTHER" id="PTHR46411:SF2">
    <property type="entry name" value="AAA+ ATPASE DOMAIN-CONTAINING PROTEIN"/>
    <property type="match status" value="1"/>
</dbReference>
<dbReference type="OMA" id="DDLICFP"/>
<feature type="compositionally biased region" description="Basic and acidic residues" evidence="1">
    <location>
        <begin position="14"/>
        <end position="26"/>
    </location>
</feature>
<dbReference type="GeneID" id="27721845"/>
<dbReference type="InterPro" id="IPR003959">
    <property type="entry name" value="ATPase_AAA_core"/>
</dbReference>
<gene>
    <name evidence="4" type="ORF">SAPIO_CDS2773</name>
</gene>
<evidence type="ECO:0000313" key="5">
    <source>
        <dbReference type="Proteomes" id="UP000028545"/>
    </source>
</evidence>
<protein>
    <submittedName>
        <fullName evidence="4">Uncharacterized protein</fullName>
    </submittedName>
</protein>
<dbReference type="GO" id="GO:0005524">
    <property type="term" value="F:ATP binding"/>
    <property type="evidence" value="ECO:0007669"/>
    <property type="project" value="InterPro"/>
</dbReference>
<dbReference type="SUPFAM" id="SSF52540">
    <property type="entry name" value="P-loop containing nucleoside triphosphate hydrolases"/>
    <property type="match status" value="1"/>
</dbReference>
<feature type="domain" description="ATPase AAA-type core" evidence="2">
    <location>
        <begin position="403"/>
        <end position="510"/>
    </location>
</feature>
<reference evidence="4 5" key="1">
    <citation type="journal article" date="2014" name="Genome Announc.">
        <title>Draft genome sequence of the pathogenic fungus Scedosporium apiospermum.</title>
        <authorList>
            <person name="Vandeputte P."/>
            <person name="Ghamrawi S."/>
            <person name="Rechenmann M."/>
            <person name="Iltis A."/>
            <person name="Giraud S."/>
            <person name="Fleury M."/>
            <person name="Thornton C."/>
            <person name="Delhaes L."/>
            <person name="Meyer W."/>
            <person name="Papon N."/>
            <person name="Bouchara J.P."/>
        </authorList>
    </citation>
    <scope>NUCLEOTIDE SEQUENCE [LARGE SCALE GENOMIC DNA]</scope>
    <source>
        <strain evidence="4 5">IHEM 14462</strain>
    </source>
</reference>
<feature type="domain" description="DUF7025" evidence="3">
    <location>
        <begin position="169"/>
        <end position="263"/>
    </location>
</feature>
<dbReference type="KEGG" id="sapo:SAPIO_CDS2773"/>
<dbReference type="AlphaFoldDB" id="A0A084GBI2"/>
<proteinExistence type="predicted"/>
<dbReference type="VEuPathDB" id="FungiDB:SAPIO_CDS2773"/>
<dbReference type="Pfam" id="PF00004">
    <property type="entry name" value="AAA"/>
    <property type="match status" value="1"/>
</dbReference>